<feature type="domain" description="SET" evidence="1">
    <location>
        <begin position="19"/>
        <end position="168"/>
    </location>
</feature>
<protein>
    <recommendedName>
        <fullName evidence="1">SET domain-containing protein</fullName>
    </recommendedName>
</protein>
<dbReference type="SUPFAM" id="SSF82199">
    <property type="entry name" value="SET domain"/>
    <property type="match status" value="1"/>
</dbReference>
<dbReference type="PROSITE" id="PS50280">
    <property type="entry name" value="SET"/>
    <property type="match status" value="1"/>
</dbReference>
<evidence type="ECO:0000259" key="1">
    <source>
        <dbReference type="PROSITE" id="PS50280"/>
    </source>
</evidence>
<proteinExistence type="predicted"/>
<dbReference type="AlphaFoldDB" id="A0A9W8WP25"/>
<evidence type="ECO:0000313" key="3">
    <source>
        <dbReference type="Proteomes" id="UP001140562"/>
    </source>
</evidence>
<gene>
    <name evidence="2" type="ORF">N0V87_010556</name>
</gene>
<reference evidence="2" key="1">
    <citation type="submission" date="2022-10" db="EMBL/GenBank/DDBJ databases">
        <title>Tapping the CABI collections for fungal endophytes: first genome assemblies for Collariella, Neodidymelliopsis, Ascochyta clinopodiicola, Didymella pomorum, Didymosphaeria variabile, Neocosmospora piperis and Neocucurbitaria cava.</title>
        <authorList>
            <person name="Hill R."/>
        </authorList>
    </citation>
    <scope>NUCLEOTIDE SEQUENCE</scope>
    <source>
        <strain evidence="2">IMI 360193</strain>
    </source>
</reference>
<dbReference type="PANTHER" id="PTHR47332">
    <property type="entry name" value="SET DOMAIN-CONTAINING PROTEIN 5"/>
    <property type="match status" value="1"/>
</dbReference>
<keyword evidence="3" id="KW-1185">Reference proteome</keyword>
<accession>A0A9W8WP25</accession>
<dbReference type="SMART" id="SM00317">
    <property type="entry name" value="SET"/>
    <property type="match status" value="1"/>
</dbReference>
<dbReference type="OrthoDB" id="265717at2759"/>
<dbReference type="InterPro" id="IPR053185">
    <property type="entry name" value="SET_domain_protein"/>
</dbReference>
<dbReference type="InterPro" id="IPR046341">
    <property type="entry name" value="SET_dom_sf"/>
</dbReference>
<dbReference type="CDD" id="cd20071">
    <property type="entry name" value="SET_SMYD"/>
    <property type="match status" value="1"/>
</dbReference>
<name>A0A9W8WP25_9PLEO</name>
<dbReference type="Gene3D" id="2.170.270.10">
    <property type="entry name" value="SET domain"/>
    <property type="match status" value="1"/>
</dbReference>
<dbReference type="EMBL" id="JAPEUV010000278">
    <property type="protein sequence ID" value="KAJ4329791.1"/>
    <property type="molecule type" value="Genomic_DNA"/>
</dbReference>
<dbReference type="InterPro" id="IPR001214">
    <property type="entry name" value="SET_dom"/>
</dbReference>
<evidence type="ECO:0000313" key="2">
    <source>
        <dbReference type="EMBL" id="KAJ4329791.1"/>
    </source>
</evidence>
<dbReference type="Proteomes" id="UP001140562">
    <property type="component" value="Unassembled WGS sequence"/>
</dbReference>
<comment type="caution">
    <text evidence="2">The sequence shown here is derived from an EMBL/GenBank/DDBJ whole genome shotgun (WGS) entry which is preliminary data.</text>
</comment>
<sequence>MNDRSSIRSYEGLHIPSGVPFRLAASPGRGWGAFATRKIAAGSVIAREAALFTISKPHALIEDRDIRAALSTLPPGSRQQFYSLRDNGDAKFHYLIDAFCENCFRVPSSSSVTYDSAHGFGCYILLSRINHSCIPNAKIPDSNIEGTSIACFATRDIEEGEEITFCYNTDFMCRTSRDRHHNITIVEEIMTKKAWDERLGACLRLWGRVDAGDEALRSQLKRIDSMRR</sequence>
<dbReference type="Pfam" id="PF00856">
    <property type="entry name" value="SET"/>
    <property type="match status" value="1"/>
</dbReference>
<dbReference type="PANTHER" id="PTHR47332:SF4">
    <property type="entry name" value="SET DOMAIN-CONTAINING PROTEIN 5"/>
    <property type="match status" value="1"/>
</dbReference>
<organism evidence="2 3">
    <name type="scientific">Didymella glomerata</name>
    <dbReference type="NCBI Taxonomy" id="749621"/>
    <lineage>
        <taxon>Eukaryota</taxon>
        <taxon>Fungi</taxon>
        <taxon>Dikarya</taxon>
        <taxon>Ascomycota</taxon>
        <taxon>Pezizomycotina</taxon>
        <taxon>Dothideomycetes</taxon>
        <taxon>Pleosporomycetidae</taxon>
        <taxon>Pleosporales</taxon>
        <taxon>Pleosporineae</taxon>
        <taxon>Didymellaceae</taxon>
        <taxon>Didymella</taxon>
    </lineage>
</organism>